<dbReference type="GO" id="GO:0009089">
    <property type="term" value="P:lysine biosynthetic process via diaminopimelate"/>
    <property type="evidence" value="ECO:0007669"/>
    <property type="project" value="UniProtKB-UniPathway"/>
</dbReference>
<dbReference type="AlphaFoldDB" id="A0A166A905"/>
<dbReference type="GO" id="GO:0004072">
    <property type="term" value="F:aspartate kinase activity"/>
    <property type="evidence" value="ECO:0007669"/>
    <property type="project" value="UniProtKB-EC"/>
</dbReference>
<dbReference type="PROSITE" id="PS00324">
    <property type="entry name" value="ASPARTOKINASE"/>
    <property type="match status" value="1"/>
</dbReference>
<accession>A0A166A905</accession>
<keyword evidence="2 7" id="KW-0808">Transferase</keyword>
<protein>
    <recommendedName>
        <fullName evidence="7">Aspartokinase</fullName>
        <ecNumber evidence="7">2.7.2.4</ecNumber>
    </recommendedName>
</protein>
<feature type="domain" description="ACT" evidence="9">
    <location>
        <begin position="349"/>
        <end position="408"/>
    </location>
</feature>
<dbReference type="Pfam" id="PF13840">
    <property type="entry name" value="ACT_7"/>
    <property type="match status" value="1"/>
</dbReference>
<dbReference type="NCBIfam" id="NF005159">
    <property type="entry name" value="PRK06635.2-3"/>
    <property type="match status" value="1"/>
</dbReference>
<dbReference type="SUPFAM" id="SSF53633">
    <property type="entry name" value="Carbamate kinase-like"/>
    <property type="match status" value="1"/>
</dbReference>
<gene>
    <name evidence="10" type="primary">lysC</name>
    <name evidence="10" type="ORF">MBCUR_13160</name>
</gene>
<dbReference type="InterPro" id="IPR054352">
    <property type="entry name" value="ACT_Aspartokinase"/>
</dbReference>
<dbReference type="UniPathway" id="UPA00034">
    <property type="reaction ID" value="UER00015"/>
</dbReference>
<dbReference type="UniPathway" id="UPA00051">
    <property type="reaction ID" value="UER00462"/>
</dbReference>
<dbReference type="EMBL" id="LWMV01000181">
    <property type="protein sequence ID" value="KZX11729.1"/>
    <property type="molecule type" value="Genomic_DNA"/>
</dbReference>
<evidence type="ECO:0000256" key="3">
    <source>
        <dbReference type="ARBA" id="ARBA00022741"/>
    </source>
</evidence>
<dbReference type="CDD" id="cd04234">
    <property type="entry name" value="AAK_AK"/>
    <property type="match status" value="1"/>
</dbReference>
<keyword evidence="3" id="KW-0547">Nucleotide-binding</keyword>
<organism evidence="10 11">
    <name type="scientific">Methanobrevibacter curvatus</name>
    <dbReference type="NCBI Taxonomy" id="49547"/>
    <lineage>
        <taxon>Archaea</taxon>
        <taxon>Methanobacteriati</taxon>
        <taxon>Methanobacteriota</taxon>
        <taxon>Methanomada group</taxon>
        <taxon>Methanobacteria</taxon>
        <taxon>Methanobacteriales</taxon>
        <taxon>Methanobacteriaceae</taxon>
        <taxon>Methanobrevibacter</taxon>
    </lineage>
</organism>
<evidence type="ECO:0000256" key="6">
    <source>
        <dbReference type="ARBA" id="ARBA00047872"/>
    </source>
</evidence>
<name>A0A166A905_9EURY</name>
<dbReference type="NCBIfam" id="TIGR00656">
    <property type="entry name" value="asp_kin_monofn"/>
    <property type="match status" value="1"/>
</dbReference>
<keyword evidence="4 7" id="KW-0418">Kinase</keyword>
<dbReference type="InterPro" id="IPR027795">
    <property type="entry name" value="CASTOR_ACT_dom"/>
</dbReference>
<evidence type="ECO:0000256" key="8">
    <source>
        <dbReference type="RuleBase" id="RU004249"/>
    </source>
</evidence>
<dbReference type="PANTHER" id="PTHR21499:SF70">
    <property type="entry name" value="ASPARTOKINASE"/>
    <property type="match status" value="1"/>
</dbReference>
<dbReference type="PATRIC" id="fig|49547.3.peg.1409"/>
<sequence length="408" mass="44245">MDLIVAKFGGTSVGNGEKIKKAAQSVVNEYLKGNKVVVVVSAINKTTDDLIKVTEEAIGGDITDRQMAEILSMGEMTSVRVFSATLESLGVNSIYVDPFSEFWPIFTDSNLLESKIDFGETEKKAQELNKLLNQGIIPVVCGFLGKNGENKITTLGRGGSDITAFLLGHCLGADEVVIVTDVDGVMSTDPNKIESAKKLNKISVEEMRDLATHGAQVLHPHALKYKDPLISAKIISYKKGNLSDSGTSIIGPIEKDILKCTSFNPKPISVVAVVGENLLKKPGLIAILTNKLAENNINIYGISAGQNSITIFINKEDGLLSHKILHELVVKHDALSSLSLGQEIAMITLISPDFIETPGIISEITEPLRKNNINIVEISSSQTAIVLFVEWNDGKEAYELIRRVLDDF</sequence>
<dbReference type="InterPro" id="IPR036393">
    <property type="entry name" value="AceGlu_kinase-like_sf"/>
</dbReference>
<evidence type="ECO:0000256" key="2">
    <source>
        <dbReference type="ARBA" id="ARBA00022679"/>
    </source>
</evidence>
<comment type="catalytic activity">
    <reaction evidence="6 7">
        <text>L-aspartate + ATP = 4-phospho-L-aspartate + ADP</text>
        <dbReference type="Rhea" id="RHEA:23776"/>
        <dbReference type="ChEBI" id="CHEBI:29991"/>
        <dbReference type="ChEBI" id="CHEBI:30616"/>
        <dbReference type="ChEBI" id="CHEBI:57535"/>
        <dbReference type="ChEBI" id="CHEBI:456216"/>
        <dbReference type="EC" id="2.7.2.4"/>
    </reaction>
</comment>
<dbReference type="Pfam" id="PF00696">
    <property type="entry name" value="AA_kinase"/>
    <property type="match status" value="1"/>
</dbReference>
<comment type="pathway">
    <text evidence="8">Amino-acid biosynthesis; L-methionine biosynthesis via de novo pathway; L-homoserine from L-aspartate: step 1/3.</text>
</comment>
<dbReference type="GO" id="GO:0005524">
    <property type="term" value="F:ATP binding"/>
    <property type="evidence" value="ECO:0007669"/>
    <property type="project" value="UniProtKB-KW"/>
</dbReference>
<dbReference type="InterPro" id="IPR005260">
    <property type="entry name" value="Asp_kin_monofn"/>
</dbReference>
<evidence type="ECO:0000256" key="4">
    <source>
        <dbReference type="ARBA" id="ARBA00022777"/>
    </source>
</evidence>
<comment type="caution">
    <text evidence="10">The sequence shown here is derived from an EMBL/GenBank/DDBJ whole genome shotgun (WGS) entry which is preliminary data.</text>
</comment>
<evidence type="ECO:0000313" key="10">
    <source>
        <dbReference type="EMBL" id="KZX11729.1"/>
    </source>
</evidence>
<dbReference type="Pfam" id="PF22468">
    <property type="entry name" value="ACT_9"/>
    <property type="match status" value="1"/>
</dbReference>
<dbReference type="PIRSF" id="PIRSF000726">
    <property type="entry name" value="Asp_kin"/>
    <property type="match status" value="1"/>
</dbReference>
<comment type="similarity">
    <text evidence="1 7">Belongs to the aspartokinase family.</text>
</comment>
<dbReference type="Gene3D" id="3.40.1160.10">
    <property type="entry name" value="Acetylglutamate kinase-like"/>
    <property type="match status" value="1"/>
</dbReference>
<comment type="pathway">
    <text evidence="8">Amino-acid biosynthesis; L-lysine biosynthesis via DAP pathway; (S)-tetrahydrodipicolinate from L-aspartate: step 1/4.</text>
</comment>
<proteinExistence type="inferred from homology"/>
<reference evidence="10 11" key="1">
    <citation type="submission" date="2016-04" db="EMBL/GenBank/DDBJ databases">
        <title>Genome sequence of Methanobrevibacter curvatus DSM 11111.</title>
        <authorList>
            <person name="Poehlein A."/>
            <person name="Seedorf H."/>
            <person name="Daniel R."/>
        </authorList>
    </citation>
    <scope>NUCLEOTIDE SEQUENCE [LARGE SCALE GENOMIC DNA]</scope>
    <source>
        <strain evidence="10 11">DSM 11111</strain>
    </source>
</reference>
<dbReference type="SUPFAM" id="SSF55021">
    <property type="entry name" value="ACT-like"/>
    <property type="match status" value="2"/>
</dbReference>
<dbReference type="InterPro" id="IPR002912">
    <property type="entry name" value="ACT_dom"/>
</dbReference>
<dbReference type="Proteomes" id="UP000077245">
    <property type="component" value="Unassembled WGS sequence"/>
</dbReference>
<dbReference type="STRING" id="49547.MBCUR_13160"/>
<evidence type="ECO:0000313" key="11">
    <source>
        <dbReference type="Proteomes" id="UP000077245"/>
    </source>
</evidence>
<dbReference type="InterPro" id="IPR045865">
    <property type="entry name" value="ACT-like_dom_sf"/>
</dbReference>
<dbReference type="OrthoDB" id="8904at2157"/>
<dbReference type="RefSeq" id="WP_067091791.1">
    <property type="nucleotide sequence ID" value="NZ_LWMV01000181.1"/>
</dbReference>
<dbReference type="EC" id="2.7.2.4" evidence="7"/>
<keyword evidence="8" id="KW-0028">Amino-acid biosynthesis</keyword>
<dbReference type="InterPro" id="IPR018042">
    <property type="entry name" value="Aspartate_kinase_CS"/>
</dbReference>
<dbReference type="PANTHER" id="PTHR21499">
    <property type="entry name" value="ASPARTATE KINASE"/>
    <property type="match status" value="1"/>
</dbReference>
<dbReference type="UniPathway" id="UPA00050">
    <property type="reaction ID" value="UER00461"/>
</dbReference>
<evidence type="ECO:0000259" key="9">
    <source>
        <dbReference type="PROSITE" id="PS51671"/>
    </source>
</evidence>
<dbReference type="PROSITE" id="PS51671">
    <property type="entry name" value="ACT"/>
    <property type="match status" value="1"/>
</dbReference>
<keyword evidence="5" id="KW-0067">ATP-binding</keyword>
<dbReference type="NCBIfam" id="TIGR00657">
    <property type="entry name" value="asp_kinases"/>
    <property type="match status" value="1"/>
</dbReference>
<dbReference type="InterPro" id="IPR001341">
    <property type="entry name" value="Asp_kinase"/>
</dbReference>
<dbReference type="GO" id="GO:0009088">
    <property type="term" value="P:threonine biosynthetic process"/>
    <property type="evidence" value="ECO:0007669"/>
    <property type="project" value="UniProtKB-UniPathway"/>
</dbReference>
<dbReference type="InterPro" id="IPR001048">
    <property type="entry name" value="Asp/Glu/Uridylate_kinase"/>
</dbReference>
<dbReference type="GO" id="GO:0005829">
    <property type="term" value="C:cytosol"/>
    <property type="evidence" value="ECO:0007669"/>
    <property type="project" value="TreeGrafter"/>
</dbReference>
<dbReference type="GO" id="GO:0009090">
    <property type="term" value="P:homoserine biosynthetic process"/>
    <property type="evidence" value="ECO:0007669"/>
    <property type="project" value="TreeGrafter"/>
</dbReference>
<evidence type="ECO:0000256" key="5">
    <source>
        <dbReference type="ARBA" id="ARBA00022840"/>
    </source>
</evidence>
<evidence type="ECO:0000256" key="1">
    <source>
        <dbReference type="ARBA" id="ARBA00010122"/>
    </source>
</evidence>
<comment type="pathway">
    <text evidence="8">Amino-acid biosynthesis; L-threonine biosynthesis; L-threonine from L-aspartate: step 1/5.</text>
</comment>
<keyword evidence="11" id="KW-1185">Reference proteome</keyword>
<dbReference type="Gene3D" id="3.30.70.260">
    <property type="match status" value="2"/>
</dbReference>
<evidence type="ECO:0000256" key="7">
    <source>
        <dbReference type="RuleBase" id="RU003448"/>
    </source>
</evidence>